<feature type="compositionally biased region" description="Basic residues" evidence="1">
    <location>
        <begin position="49"/>
        <end position="58"/>
    </location>
</feature>
<feature type="non-terminal residue" evidence="2">
    <location>
        <position position="1"/>
    </location>
</feature>
<sequence>EALRLHEVEAQVERHRHALPRRPDLHRVDLAGDGPVQRPPRPAEARREGARHHQHRHRVPLRHLAPVSVCLHCFYLAGEHERAADHEEQPPAVAVHGEARADDAEDVHEAENDGAHQRGIALEPDCAEQYRGEEGRDGHAGEVEEHRERDGHDQVRPVLAPQDPPERALVVPAVVLHGGEDVVELGVDVDALAAHPLERGAGEVVLPAQDQAARRVRDERRAGHHDGGRERREAERQAPSPHGDPRRAVVDQVGDEVPDADEQREAGDEPAAPPRRRHLGEVHRRGLAREPEPQAKQHPPDDEHGNVDRGGVHERADQEHAAPDQHDGLPSGPPGDAARHQRPDHAERVQRRGERRERLAVVDAVHVLARVRRPLQQAREELLQE</sequence>
<feature type="compositionally biased region" description="Basic and acidic residues" evidence="1">
    <location>
        <begin position="279"/>
        <end position="327"/>
    </location>
</feature>
<dbReference type="AlphaFoldDB" id="A0A0P0WB51"/>
<accession>A0A0P0WB51</accession>
<feature type="compositionally biased region" description="Basic and acidic residues" evidence="1">
    <location>
        <begin position="97"/>
        <end position="116"/>
    </location>
</feature>
<dbReference type="FunCoup" id="A0A0P0WB51">
    <property type="interactions" value="10"/>
</dbReference>
<feature type="region of interest" description="Disordered" evidence="1">
    <location>
        <begin position="96"/>
        <end position="164"/>
    </location>
</feature>
<dbReference type="Proteomes" id="UP000059680">
    <property type="component" value="Chromosome 4"/>
</dbReference>
<feature type="compositionally biased region" description="Basic and acidic residues" evidence="1">
    <location>
        <begin position="21"/>
        <end position="30"/>
    </location>
</feature>
<proteinExistence type="predicted"/>
<reference evidence="2 3" key="3">
    <citation type="journal article" date="2013" name="Rice">
        <title>Improvement of the Oryza sativa Nipponbare reference genome using next generation sequence and optical map data.</title>
        <authorList>
            <person name="Kawahara Y."/>
            <person name="de la Bastide M."/>
            <person name="Hamilton J.P."/>
            <person name="Kanamori H."/>
            <person name="McCombie W.R."/>
            <person name="Ouyang S."/>
            <person name="Schwartz D.C."/>
            <person name="Tanaka T."/>
            <person name="Wu J."/>
            <person name="Zhou S."/>
            <person name="Childs K.L."/>
            <person name="Davidson R.M."/>
            <person name="Lin H."/>
            <person name="Quesada-Ocampo L."/>
            <person name="Vaillancourt B."/>
            <person name="Sakai H."/>
            <person name="Lee S.S."/>
            <person name="Kim J."/>
            <person name="Numa H."/>
            <person name="Itoh T."/>
            <person name="Buell C.R."/>
            <person name="Matsumoto T."/>
        </authorList>
    </citation>
    <scope>NUCLEOTIDE SEQUENCE [LARGE SCALE GENOMIC DNA]</scope>
    <source>
        <strain evidence="3">cv. Nipponbare</strain>
    </source>
</reference>
<reference evidence="3" key="1">
    <citation type="journal article" date="2005" name="Nature">
        <title>The map-based sequence of the rice genome.</title>
        <authorList>
            <consortium name="International rice genome sequencing project (IRGSP)"/>
            <person name="Matsumoto T."/>
            <person name="Wu J."/>
            <person name="Kanamori H."/>
            <person name="Katayose Y."/>
            <person name="Fujisawa M."/>
            <person name="Namiki N."/>
            <person name="Mizuno H."/>
            <person name="Yamamoto K."/>
            <person name="Antonio B.A."/>
            <person name="Baba T."/>
            <person name="Sakata K."/>
            <person name="Nagamura Y."/>
            <person name="Aoki H."/>
            <person name="Arikawa K."/>
            <person name="Arita K."/>
            <person name="Bito T."/>
            <person name="Chiden Y."/>
            <person name="Fujitsuka N."/>
            <person name="Fukunaka R."/>
            <person name="Hamada M."/>
            <person name="Harada C."/>
            <person name="Hayashi A."/>
            <person name="Hijishita S."/>
            <person name="Honda M."/>
            <person name="Hosokawa S."/>
            <person name="Ichikawa Y."/>
            <person name="Idonuma A."/>
            <person name="Iijima M."/>
            <person name="Ikeda M."/>
            <person name="Ikeno M."/>
            <person name="Ito K."/>
            <person name="Ito S."/>
            <person name="Ito T."/>
            <person name="Ito Y."/>
            <person name="Ito Y."/>
            <person name="Iwabuchi A."/>
            <person name="Kamiya K."/>
            <person name="Karasawa W."/>
            <person name="Kurita K."/>
            <person name="Katagiri S."/>
            <person name="Kikuta A."/>
            <person name="Kobayashi H."/>
            <person name="Kobayashi N."/>
            <person name="Machita K."/>
            <person name="Maehara T."/>
            <person name="Masukawa M."/>
            <person name="Mizubayashi T."/>
            <person name="Mukai Y."/>
            <person name="Nagasaki H."/>
            <person name="Nagata Y."/>
            <person name="Naito S."/>
            <person name="Nakashima M."/>
            <person name="Nakama Y."/>
            <person name="Nakamichi Y."/>
            <person name="Nakamura M."/>
            <person name="Meguro A."/>
            <person name="Negishi M."/>
            <person name="Ohta I."/>
            <person name="Ohta T."/>
            <person name="Okamoto M."/>
            <person name="Ono N."/>
            <person name="Saji S."/>
            <person name="Sakaguchi M."/>
            <person name="Sakai K."/>
            <person name="Shibata M."/>
            <person name="Shimokawa T."/>
            <person name="Song J."/>
            <person name="Takazaki Y."/>
            <person name="Terasawa K."/>
            <person name="Tsugane M."/>
            <person name="Tsuji K."/>
            <person name="Ueda S."/>
            <person name="Waki K."/>
            <person name="Yamagata H."/>
            <person name="Yamamoto M."/>
            <person name="Yamamoto S."/>
            <person name="Yamane H."/>
            <person name="Yoshiki S."/>
            <person name="Yoshihara R."/>
            <person name="Yukawa K."/>
            <person name="Zhong H."/>
            <person name="Yano M."/>
            <person name="Yuan Q."/>
            <person name="Ouyang S."/>
            <person name="Liu J."/>
            <person name="Jones K.M."/>
            <person name="Gansberger K."/>
            <person name="Moffat K."/>
            <person name="Hill J."/>
            <person name="Bera J."/>
            <person name="Fadrosh D."/>
            <person name="Jin S."/>
            <person name="Johri S."/>
            <person name="Kim M."/>
            <person name="Overton L."/>
            <person name="Reardon M."/>
            <person name="Tsitrin T."/>
            <person name="Vuong H."/>
            <person name="Weaver B."/>
            <person name="Ciecko A."/>
            <person name="Tallon L."/>
            <person name="Jackson J."/>
            <person name="Pai G."/>
            <person name="Aken S.V."/>
            <person name="Utterback T."/>
            <person name="Reidmuller S."/>
            <person name="Feldblyum T."/>
            <person name="Hsiao J."/>
            <person name="Zismann V."/>
            <person name="Iobst S."/>
            <person name="de Vazeille A.R."/>
            <person name="Buell C.R."/>
            <person name="Ying K."/>
            <person name="Li Y."/>
            <person name="Lu T."/>
            <person name="Huang Y."/>
            <person name="Zhao Q."/>
            <person name="Feng Q."/>
            <person name="Zhang L."/>
            <person name="Zhu J."/>
            <person name="Weng Q."/>
            <person name="Mu J."/>
            <person name="Lu Y."/>
            <person name="Fan D."/>
            <person name="Liu Y."/>
            <person name="Guan J."/>
            <person name="Zhang Y."/>
            <person name="Yu S."/>
            <person name="Liu X."/>
            <person name="Zhang Y."/>
            <person name="Hong G."/>
            <person name="Han B."/>
            <person name="Choisne N."/>
            <person name="Demange N."/>
            <person name="Orjeda G."/>
            <person name="Samain S."/>
            <person name="Cattolico L."/>
            <person name="Pelletier E."/>
            <person name="Couloux A."/>
            <person name="Segurens B."/>
            <person name="Wincker P."/>
            <person name="D'Hont A."/>
            <person name="Scarpelli C."/>
            <person name="Weissenbach J."/>
            <person name="Salanoubat M."/>
            <person name="Quetier F."/>
            <person name="Yu Y."/>
            <person name="Kim H.R."/>
            <person name="Rambo T."/>
            <person name="Currie J."/>
            <person name="Collura K."/>
            <person name="Luo M."/>
            <person name="Yang T."/>
            <person name="Ammiraju J.S.S."/>
            <person name="Engler F."/>
            <person name="Soderlund C."/>
            <person name="Wing R.A."/>
            <person name="Palmer L.E."/>
            <person name="de la Bastide M."/>
            <person name="Spiegel L."/>
            <person name="Nascimento L."/>
            <person name="Zutavern T."/>
            <person name="O'Shaughnessy A."/>
            <person name="Dike S."/>
            <person name="Dedhia N."/>
            <person name="Preston R."/>
            <person name="Balija V."/>
            <person name="McCombie W.R."/>
            <person name="Chow T."/>
            <person name="Chen H."/>
            <person name="Chung M."/>
            <person name="Chen C."/>
            <person name="Shaw J."/>
            <person name="Wu H."/>
            <person name="Hsiao K."/>
            <person name="Chao Y."/>
            <person name="Chu M."/>
            <person name="Cheng C."/>
            <person name="Hour A."/>
            <person name="Lee P."/>
            <person name="Lin S."/>
            <person name="Lin Y."/>
            <person name="Liou J."/>
            <person name="Liu S."/>
            <person name="Hsing Y."/>
            <person name="Raghuvanshi S."/>
            <person name="Mohanty A."/>
            <person name="Bharti A.K."/>
            <person name="Gaur A."/>
            <person name="Gupta V."/>
            <person name="Kumar D."/>
            <person name="Ravi V."/>
            <person name="Vij S."/>
            <person name="Kapur A."/>
            <person name="Khurana P."/>
            <person name="Khurana P."/>
            <person name="Khurana J.P."/>
            <person name="Tyagi A.K."/>
            <person name="Gaikwad K."/>
            <person name="Singh A."/>
            <person name="Dalal V."/>
            <person name="Srivastava S."/>
            <person name="Dixit A."/>
            <person name="Pal A.K."/>
            <person name="Ghazi I.A."/>
            <person name="Yadav M."/>
            <person name="Pandit A."/>
            <person name="Bhargava A."/>
            <person name="Sureshbabu K."/>
            <person name="Batra K."/>
            <person name="Sharma T.R."/>
            <person name="Mohapatra T."/>
            <person name="Singh N.K."/>
            <person name="Messing J."/>
            <person name="Nelson A.B."/>
            <person name="Fuks G."/>
            <person name="Kavchok S."/>
            <person name="Keizer G."/>
            <person name="Linton E."/>
            <person name="Llaca V."/>
            <person name="Song R."/>
            <person name="Tanyolac B."/>
            <person name="Young S."/>
            <person name="Ho-Il K."/>
            <person name="Hahn J.H."/>
            <person name="Sangsakoo G."/>
            <person name="Vanavichit A."/>
            <person name="de Mattos Luiz.A.T."/>
            <person name="Zimmer P.D."/>
            <person name="Malone G."/>
            <person name="Dellagostin O."/>
            <person name="de Oliveira A.C."/>
            <person name="Bevan M."/>
            <person name="Bancroft I."/>
            <person name="Minx P."/>
            <person name="Cordum H."/>
            <person name="Wilson R."/>
            <person name="Cheng Z."/>
            <person name="Jin W."/>
            <person name="Jiang J."/>
            <person name="Leong S.A."/>
            <person name="Iwama H."/>
            <person name="Gojobori T."/>
            <person name="Itoh T."/>
            <person name="Niimura Y."/>
            <person name="Fujii Y."/>
            <person name="Habara T."/>
            <person name="Sakai H."/>
            <person name="Sato Y."/>
            <person name="Wilson G."/>
            <person name="Kumar K."/>
            <person name="McCouch S."/>
            <person name="Juretic N."/>
            <person name="Hoen D."/>
            <person name="Wright S."/>
            <person name="Bruskiewich R."/>
            <person name="Bureau T."/>
            <person name="Miyao A."/>
            <person name="Hirochika H."/>
            <person name="Nishikawa T."/>
            <person name="Kadowaki K."/>
            <person name="Sugiura M."/>
            <person name="Burr B."/>
            <person name="Sasaki T."/>
        </authorList>
    </citation>
    <scope>NUCLEOTIDE SEQUENCE [LARGE SCALE GENOMIC DNA]</scope>
    <source>
        <strain evidence="3">cv. Nipponbare</strain>
    </source>
</reference>
<evidence type="ECO:0000256" key="1">
    <source>
        <dbReference type="SAM" id="MobiDB-lite"/>
    </source>
</evidence>
<feature type="region of interest" description="Disordered" evidence="1">
    <location>
        <begin position="21"/>
        <end position="58"/>
    </location>
</feature>
<dbReference type="EMBL" id="AP014960">
    <property type="protein sequence ID" value="BAS89485.1"/>
    <property type="molecule type" value="Genomic_DNA"/>
</dbReference>
<evidence type="ECO:0000313" key="2">
    <source>
        <dbReference type="EMBL" id="BAS89485.1"/>
    </source>
</evidence>
<dbReference type="InParanoid" id="A0A0P0WB51"/>
<reference evidence="2 3" key="2">
    <citation type="journal article" date="2013" name="Plant Cell Physiol.">
        <title>Rice Annotation Project Database (RAP-DB): an integrative and interactive database for rice genomics.</title>
        <authorList>
            <person name="Sakai H."/>
            <person name="Lee S.S."/>
            <person name="Tanaka T."/>
            <person name="Numa H."/>
            <person name="Kim J."/>
            <person name="Kawahara Y."/>
            <person name="Wakimoto H."/>
            <person name="Yang C.C."/>
            <person name="Iwamoto M."/>
            <person name="Abe T."/>
            <person name="Yamada Y."/>
            <person name="Muto A."/>
            <person name="Inokuchi H."/>
            <person name="Ikemura T."/>
            <person name="Matsumoto T."/>
            <person name="Sasaki T."/>
            <person name="Itoh T."/>
        </authorList>
    </citation>
    <scope>NUCLEOTIDE SEQUENCE [LARGE SCALE GENOMIC DNA]</scope>
    <source>
        <strain evidence="3">cv. Nipponbare</strain>
    </source>
</reference>
<organism evidence="2 3">
    <name type="scientific">Oryza sativa subsp. japonica</name>
    <name type="common">Rice</name>
    <dbReference type="NCBI Taxonomy" id="39947"/>
    <lineage>
        <taxon>Eukaryota</taxon>
        <taxon>Viridiplantae</taxon>
        <taxon>Streptophyta</taxon>
        <taxon>Embryophyta</taxon>
        <taxon>Tracheophyta</taxon>
        <taxon>Spermatophyta</taxon>
        <taxon>Magnoliopsida</taxon>
        <taxon>Liliopsida</taxon>
        <taxon>Poales</taxon>
        <taxon>Poaceae</taxon>
        <taxon>BOP clade</taxon>
        <taxon>Oryzoideae</taxon>
        <taxon>Oryzeae</taxon>
        <taxon>Oryzinae</taxon>
        <taxon>Oryza</taxon>
        <taxon>Oryza sativa</taxon>
    </lineage>
</organism>
<gene>
    <name evidence="2" type="ordered locus">Os04g0453450</name>
    <name evidence="2" type="ORF">OSNPB_040453450</name>
</gene>
<dbReference type="PaxDb" id="39947-A0A0P0WB51"/>
<dbReference type="Gramene" id="Os04t0453450-00">
    <property type="protein sequence ID" value="Os04t0453450-00"/>
    <property type="gene ID" value="Os04g0453450"/>
</dbReference>
<dbReference type="eggNOG" id="ENOG502R5X1">
    <property type="taxonomic scope" value="Eukaryota"/>
</dbReference>
<feature type="compositionally biased region" description="Basic and acidic residues" evidence="1">
    <location>
        <begin position="337"/>
        <end position="358"/>
    </location>
</feature>
<feature type="region of interest" description="Disordered" evidence="1">
    <location>
        <begin position="203"/>
        <end position="358"/>
    </location>
</feature>
<evidence type="ECO:0000313" key="3">
    <source>
        <dbReference type="Proteomes" id="UP000059680"/>
    </source>
</evidence>
<feature type="compositionally biased region" description="Basic and acidic residues" evidence="1">
    <location>
        <begin position="212"/>
        <end position="236"/>
    </location>
</feature>
<name>A0A0P0WB51_ORYSJ</name>
<keyword evidence="3" id="KW-1185">Reference proteome</keyword>
<protein>
    <submittedName>
        <fullName evidence="2">Os04g0453450 protein</fullName>
    </submittedName>
</protein>
<feature type="compositionally biased region" description="Basic and acidic residues" evidence="1">
    <location>
        <begin position="128"/>
        <end position="155"/>
    </location>
</feature>